<dbReference type="SUPFAM" id="SSF161098">
    <property type="entry name" value="MetI-like"/>
    <property type="match status" value="1"/>
</dbReference>
<feature type="transmembrane region" description="Helical" evidence="7">
    <location>
        <begin position="112"/>
        <end position="138"/>
    </location>
</feature>
<dbReference type="Pfam" id="PF00528">
    <property type="entry name" value="BPD_transp_1"/>
    <property type="match status" value="1"/>
</dbReference>
<dbReference type="GO" id="GO:0005886">
    <property type="term" value="C:plasma membrane"/>
    <property type="evidence" value="ECO:0007669"/>
    <property type="project" value="UniProtKB-SubCell"/>
</dbReference>
<feature type="domain" description="ABC transmembrane type-1" evidence="8">
    <location>
        <begin position="1"/>
        <end position="135"/>
    </location>
</feature>
<evidence type="ECO:0000256" key="2">
    <source>
        <dbReference type="ARBA" id="ARBA00022448"/>
    </source>
</evidence>
<name>A0AB74HGS4_BIFLL</name>
<dbReference type="InterPro" id="IPR000515">
    <property type="entry name" value="MetI-like"/>
</dbReference>
<dbReference type="PANTHER" id="PTHR43163:SF7">
    <property type="entry name" value="DIPEPTIDE-TRANSPORT INTEGRAL MEMBRANE PROTEIN ABC TRANSPORTER DPPB-RELATED"/>
    <property type="match status" value="1"/>
</dbReference>
<evidence type="ECO:0000256" key="7">
    <source>
        <dbReference type="RuleBase" id="RU363032"/>
    </source>
</evidence>
<reference evidence="9 10" key="1">
    <citation type="journal article" date="2018" name="Sci. Rep.">
        <title>Genomic diversity and distribution of Bifidobacterium longum subsp. longum across the human lifespan.</title>
        <authorList>
            <person name="Odamaki T."/>
            <person name="Bottacini F."/>
            <person name="Kato K."/>
            <person name="Mitsuyama E."/>
            <person name="Yoshida K."/>
            <person name="Horigome A."/>
            <person name="Xiao J.Z."/>
            <person name="van Sinderen D."/>
        </authorList>
    </citation>
    <scope>NUCLEOTIDE SEQUENCE [LARGE SCALE GENOMIC DNA]</scope>
    <source>
        <strain evidence="9 10">MCC10118</strain>
    </source>
</reference>
<comment type="similarity">
    <text evidence="7">Belongs to the binding-protein-dependent transport system permease family.</text>
</comment>
<keyword evidence="2 7" id="KW-0813">Transport</keyword>
<proteinExistence type="inferred from homology"/>
<dbReference type="EMBL" id="SHTH01000010">
    <property type="protein sequence ID" value="TCF69683.1"/>
    <property type="molecule type" value="Genomic_DNA"/>
</dbReference>
<keyword evidence="3" id="KW-1003">Cell membrane</keyword>
<comment type="caution">
    <text evidence="9">The sequence shown here is derived from an EMBL/GenBank/DDBJ whole genome shotgun (WGS) entry which is preliminary data.</text>
</comment>
<evidence type="ECO:0000259" key="8">
    <source>
        <dbReference type="PROSITE" id="PS50928"/>
    </source>
</evidence>
<dbReference type="CDD" id="cd06261">
    <property type="entry name" value="TM_PBP2"/>
    <property type="match status" value="1"/>
</dbReference>
<sequence>MTAGADPGFLDLLMPAMVLGSVSMAYIIRLTRSEISSNIAEDYVRTARAKGMSNGQVMLRHVLRNSLIPVVTYLGQDIGALMGGAMITEQIFNIHGIGFLTYQSILKGEANLVVSIVTLLMLIFVVCNLVVDMLYAALDPRIRYA</sequence>
<keyword evidence="4 7" id="KW-0812">Transmembrane</keyword>
<keyword evidence="5 7" id="KW-1133">Transmembrane helix</keyword>
<evidence type="ECO:0000256" key="4">
    <source>
        <dbReference type="ARBA" id="ARBA00022692"/>
    </source>
</evidence>
<dbReference type="PANTHER" id="PTHR43163">
    <property type="entry name" value="DIPEPTIDE TRANSPORT SYSTEM PERMEASE PROTEIN DPPB-RELATED"/>
    <property type="match status" value="1"/>
</dbReference>
<accession>A0AB74HGS4</accession>
<dbReference type="AlphaFoldDB" id="A0AB74HGS4"/>
<dbReference type="InterPro" id="IPR035906">
    <property type="entry name" value="MetI-like_sf"/>
</dbReference>
<evidence type="ECO:0000256" key="1">
    <source>
        <dbReference type="ARBA" id="ARBA00004651"/>
    </source>
</evidence>
<gene>
    <name evidence="9" type="ORF">MCC10118_1183</name>
</gene>
<dbReference type="Proteomes" id="UP000293137">
    <property type="component" value="Unassembled WGS sequence"/>
</dbReference>
<evidence type="ECO:0000313" key="10">
    <source>
        <dbReference type="Proteomes" id="UP000293137"/>
    </source>
</evidence>
<evidence type="ECO:0000256" key="5">
    <source>
        <dbReference type="ARBA" id="ARBA00022989"/>
    </source>
</evidence>
<evidence type="ECO:0000313" key="9">
    <source>
        <dbReference type="EMBL" id="TCF69683.1"/>
    </source>
</evidence>
<feature type="transmembrane region" description="Helical" evidence="7">
    <location>
        <begin position="12"/>
        <end position="28"/>
    </location>
</feature>
<protein>
    <submittedName>
        <fullName evidence="9">Oligopeptide transport system permease protein oppB</fullName>
    </submittedName>
</protein>
<dbReference type="GO" id="GO:0055085">
    <property type="term" value="P:transmembrane transport"/>
    <property type="evidence" value="ECO:0007669"/>
    <property type="project" value="InterPro"/>
</dbReference>
<organism evidence="9 10">
    <name type="scientific">Bifidobacterium longum subsp. longum</name>
    <dbReference type="NCBI Taxonomy" id="1679"/>
    <lineage>
        <taxon>Bacteria</taxon>
        <taxon>Bacillati</taxon>
        <taxon>Actinomycetota</taxon>
        <taxon>Actinomycetes</taxon>
        <taxon>Bifidobacteriales</taxon>
        <taxon>Bifidobacteriaceae</taxon>
        <taxon>Bifidobacterium</taxon>
    </lineage>
</organism>
<evidence type="ECO:0000256" key="6">
    <source>
        <dbReference type="ARBA" id="ARBA00023136"/>
    </source>
</evidence>
<comment type="subcellular location">
    <subcellularLocation>
        <location evidence="1 7">Cell membrane</location>
        <topology evidence="1 7">Multi-pass membrane protein</topology>
    </subcellularLocation>
</comment>
<evidence type="ECO:0000256" key="3">
    <source>
        <dbReference type="ARBA" id="ARBA00022475"/>
    </source>
</evidence>
<dbReference type="PROSITE" id="PS50928">
    <property type="entry name" value="ABC_TM1"/>
    <property type="match status" value="1"/>
</dbReference>
<dbReference type="Gene3D" id="1.10.3720.10">
    <property type="entry name" value="MetI-like"/>
    <property type="match status" value="1"/>
</dbReference>
<keyword evidence="6 7" id="KW-0472">Membrane</keyword>